<comment type="caution">
    <text evidence="1">The sequence shown here is derived from an EMBL/GenBank/DDBJ whole genome shotgun (WGS) entry which is preliminary data.</text>
</comment>
<protein>
    <submittedName>
        <fullName evidence="1">Uncharacterized protein</fullName>
    </submittedName>
</protein>
<accession>A0ABP0DQ04</accession>
<reference evidence="1 2" key="1">
    <citation type="submission" date="2024-01" db="EMBL/GenBank/DDBJ databases">
        <authorList>
            <person name="Allen C."/>
            <person name="Tagirdzhanova G."/>
        </authorList>
    </citation>
    <scope>NUCLEOTIDE SEQUENCE [LARGE SCALE GENOMIC DNA]</scope>
    <source>
        <strain evidence="1 2">CBS 119000</strain>
    </source>
</reference>
<dbReference type="EMBL" id="CAWUON010000050">
    <property type="protein sequence ID" value="CAK7269666.1"/>
    <property type="molecule type" value="Genomic_DNA"/>
</dbReference>
<gene>
    <name evidence="1" type="ORF">SEPCBS119000_003687</name>
</gene>
<evidence type="ECO:0000313" key="2">
    <source>
        <dbReference type="Proteomes" id="UP001642502"/>
    </source>
</evidence>
<sequence length="130" mass="14425">MATETTAAAMPWWTMELAVLRSEWRRVDSLYNANLATMDECKLIHNAYRSAVRRAKRDYWEREAVRIEALAAMRYTRLQKKADAVPICHDGVVAEAVADEAAALMTLSRPAPAASCLPPLSNTTTQLSAS</sequence>
<evidence type="ECO:0000313" key="1">
    <source>
        <dbReference type="EMBL" id="CAK7269666.1"/>
    </source>
</evidence>
<dbReference type="Proteomes" id="UP001642502">
    <property type="component" value="Unassembled WGS sequence"/>
</dbReference>
<organism evidence="1 2">
    <name type="scientific">Sporothrix epigloea</name>
    <dbReference type="NCBI Taxonomy" id="1892477"/>
    <lineage>
        <taxon>Eukaryota</taxon>
        <taxon>Fungi</taxon>
        <taxon>Dikarya</taxon>
        <taxon>Ascomycota</taxon>
        <taxon>Pezizomycotina</taxon>
        <taxon>Sordariomycetes</taxon>
        <taxon>Sordariomycetidae</taxon>
        <taxon>Ophiostomatales</taxon>
        <taxon>Ophiostomataceae</taxon>
        <taxon>Sporothrix</taxon>
    </lineage>
</organism>
<name>A0ABP0DQ04_9PEZI</name>
<proteinExistence type="predicted"/>
<keyword evidence="2" id="KW-1185">Reference proteome</keyword>